<reference evidence="1 2" key="1">
    <citation type="submission" date="2023-03" db="EMBL/GenBank/DDBJ databases">
        <title>Complete genome sequences of several Auritidibacter ignavus strains isolated from ear infections.</title>
        <authorList>
            <person name="Baehr T."/>
            <person name="Baumhoegger A.M."/>
        </authorList>
    </citation>
    <scope>NUCLEOTIDE SEQUENCE [LARGE SCALE GENOMIC DNA]</scope>
    <source>
        <strain evidence="1 2">BABAE-6</strain>
    </source>
</reference>
<dbReference type="RefSeq" id="WP_279675143.1">
    <property type="nucleotide sequence ID" value="NZ_CP122566.1"/>
</dbReference>
<proteinExistence type="predicted"/>
<accession>A0AAJ6AKE4</accession>
<name>A0AAJ6AKE4_9MICC</name>
<sequence>MAYKLSNAEGNALHHLAIALRPDWVRNRPGQVWHQQVTDGTFPHAVSFLHTIHALIAYASPQAGMRTPNLFPQSGAHWDTTVPARSQESLPRCQDHDWEPATMCSACWADVKVGDRPRNMIGKHYRVKHRDH</sequence>
<keyword evidence="2" id="KW-1185">Reference proteome</keyword>
<dbReference type="Proteomes" id="UP001224674">
    <property type="component" value="Chromosome"/>
</dbReference>
<evidence type="ECO:0000313" key="2">
    <source>
        <dbReference type="Proteomes" id="UP001224674"/>
    </source>
</evidence>
<protein>
    <submittedName>
        <fullName evidence="1">Uncharacterized protein</fullName>
    </submittedName>
</protein>
<evidence type="ECO:0000313" key="1">
    <source>
        <dbReference type="EMBL" id="WGH93859.1"/>
    </source>
</evidence>
<organism evidence="1 2">
    <name type="scientific">Auritidibacter ignavus</name>
    <dbReference type="NCBI Taxonomy" id="678932"/>
    <lineage>
        <taxon>Bacteria</taxon>
        <taxon>Bacillati</taxon>
        <taxon>Actinomycetota</taxon>
        <taxon>Actinomycetes</taxon>
        <taxon>Micrococcales</taxon>
        <taxon>Micrococcaceae</taxon>
        <taxon>Auritidibacter</taxon>
    </lineage>
</organism>
<dbReference type="AlphaFoldDB" id="A0AAJ6AKE4"/>
<dbReference type="EMBL" id="CP122566">
    <property type="protein sequence ID" value="WGH93859.1"/>
    <property type="molecule type" value="Genomic_DNA"/>
</dbReference>
<gene>
    <name evidence="1" type="ORF">QDX21_03410</name>
</gene>